<evidence type="ECO:0000256" key="1">
    <source>
        <dbReference type="SAM" id="Phobius"/>
    </source>
</evidence>
<dbReference type="AlphaFoldDB" id="A0A1T5EFW2"/>
<dbReference type="RefSeq" id="WP_079643459.1">
    <property type="nucleotide sequence ID" value="NZ_FUZF01000011.1"/>
</dbReference>
<feature type="signal peptide" evidence="2">
    <location>
        <begin position="1"/>
        <end position="22"/>
    </location>
</feature>
<dbReference type="OrthoDB" id="1122376at2"/>
<sequence>MRFQILLISLLVFFSNTAPVSAQDYECPNCITESDFDRLKFIVFHDSIVVRDTIRDTVFVGSSSIQELSKNLNLSYTDFVENFLDYVRAQKAIDGRDKKYDEFMKDYVAKIYNEIYRGQYIYQTYWIDKNSDNILKKREKHPQLALLPDAAILEFVFVQHGADHTQNFLNTKNEQIRLIEAIFKDIRALPNKENKEIAINFYLPDFDFENKRSLFQFVKSVSLAIDSIKVQEIRDIKLYFSFNTHKVEDYTTYIVGLYEMIDGVYSVQLGTGVREYVKPVDLSSFYKIRNQFLFARFEIADFPEIKENDISYSTIYKLVSTDYPELWEEYFFAILGIIFLLLVFALCYILVPRFSDYINQNYLYALAVSIIMGAELIIMFIYMVEEMGSKTKIITLKDIILFQLLLVFALPLVIRVFKRKDIP</sequence>
<feature type="transmembrane region" description="Helical" evidence="1">
    <location>
        <begin position="330"/>
        <end position="351"/>
    </location>
</feature>
<keyword evidence="1" id="KW-0812">Transmembrane</keyword>
<accession>A0A1T5EFW2</accession>
<feature type="chain" id="PRO_5010537282" evidence="2">
    <location>
        <begin position="23"/>
        <end position="423"/>
    </location>
</feature>
<dbReference type="EMBL" id="FUZF01000011">
    <property type="protein sequence ID" value="SKB82771.1"/>
    <property type="molecule type" value="Genomic_DNA"/>
</dbReference>
<keyword evidence="2" id="KW-0732">Signal</keyword>
<evidence type="ECO:0000313" key="3">
    <source>
        <dbReference type="EMBL" id="SKB82771.1"/>
    </source>
</evidence>
<name>A0A1T5EFW2_9SPHI</name>
<dbReference type="Proteomes" id="UP000190150">
    <property type="component" value="Unassembled WGS sequence"/>
</dbReference>
<keyword evidence="4" id="KW-1185">Reference proteome</keyword>
<keyword evidence="1" id="KW-1133">Transmembrane helix</keyword>
<protein>
    <submittedName>
        <fullName evidence="3">Uncharacterized protein</fullName>
    </submittedName>
</protein>
<evidence type="ECO:0000256" key="2">
    <source>
        <dbReference type="SAM" id="SignalP"/>
    </source>
</evidence>
<feature type="transmembrane region" description="Helical" evidence="1">
    <location>
        <begin position="363"/>
        <end position="384"/>
    </location>
</feature>
<gene>
    <name evidence="3" type="ORF">SAMN05660841_02549</name>
</gene>
<feature type="transmembrane region" description="Helical" evidence="1">
    <location>
        <begin position="399"/>
        <end position="417"/>
    </location>
</feature>
<keyword evidence="1" id="KW-0472">Membrane</keyword>
<proteinExistence type="predicted"/>
<evidence type="ECO:0000313" key="4">
    <source>
        <dbReference type="Proteomes" id="UP000190150"/>
    </source>
</evidence>
<dbReference type="STRING" id="1513896.SAMN05660841_02549"/>
<reference evidence="4" key="1">
    <citation type="submission" date="2017-02" db="EMBL/GenBank/DDBJ databases">
        <authorList>
            <person name="Varghese N."/>
            <person name="Submissions S."/>
        </authorList>
    </citation>
    <scope>NUCLEOTIDE SEQUENCE [LARGE SCALE GENOMIC DNA]</scope>
    <source>
        <strain evidence="4">DSM 24091</strain>
    </source>
</reference>
<organism evidence="3 4">
    <name type="scientific">Sphingobacterium nematocida</name>
    <dbReference type="NCBI Taxonomy" id="1513896"/>
    <lineage>
        <taxon>Bacteria</taxon>
        <taxon>Pseudomonadati</taxon>
        <taxon>Bacteroidota</taxon>
        <taxon>Sphingobacteriia</taxon>
        <taxon>Sphingobacteriales</taxon>
        <taxon>Sphingobacteriaceae</taxon>
        <taxon>Sphingobacterium</taxon>
    </lineage>
</organism>